<keyword evidence="3" id="KW-1185">Reference proteome</keyword>
<dbReference type="Proteomes" id="UP000247586">
    <property type="component" value="Chromosome"/>
</dbReference>
<protein>
    <submittedName>
        <fullName evidence="2">DUF998 domain-containing protein</fullName>
    </submittedName>
</protein>
<feature type="transmembrane region" description="Helical" evidence="1">
    <location>
        <begin position="127"/>
        <end position="149"/>
    </location>
</feature>
<dbReference type="STRING" id="1293036.GCA_001315825_01811"/>
<keyword evidence="1" id="KW-1133">Transmembrane helix</keyword>
<gene>
    <name evidence="2" type="ORF">DFR87_03660</name>
</gene>
<dbReference type="AlphaFoldDB" id="A0A2U9ISC6"/>
<keyword evidence="1" id="KW-0812">Transmembrane</keyword>
<dbReference type="Pfam" id="PF06197">
    <property type="entry name" value="DUF998"/>
    <property type="match status" value="1"/>
</dbReference>
<dbReference type="RefSeq" id="WP_054836796.1">
    <property type="nucleotide sequence ID" value="NZ_BBBA01000011.1"/>
</dbReference>
<evidence type="ECO:0000256" key="1">
    <source>
        <dbReference type="SAM" id="Phobius"/>
    </source>
</evidence>
<feature type="transmembrane region" description="Helical" evidence="1">
    <location>
        <begin position="49"/>
        <end position="69"/>
    </location>
</feature>
<evidence type="ECO:0000313" key="2">
    <source>
        <dbReference type="EMBL" id="AWR98939.1"/>
    </source>
</evidence>
<feature type="transmembrane region" description="Helical" evidence="1">
    <location>
        <begin position="101"/>
        <end position="120"/>
    </location>
</feature>
<accession>A0A2U9ISC6</accession>
<dbReference type="OrthoDB" id="46160at2157"/>
<feature type="transmembrane region" description="Helical" evidence="1">
    <location>
        <begin position="76"/>
        <end position="95"/>
    </location>
</feature>
<reference evidence="2 3" key="1">
    <citation type="submission" date="2018-05" db="EMBL/GenBank/DDBJ databases">
        <title>Complete Genome Sequences of Extremely Thermoacidophilic, Metal-Mobilizing Type-Strain Members of the Archaeal Family Sulfolobaceae: Acidianus brierleyi DSM-1651T, Acidianus sulfidivorans DSM-18786T, Metallosphaera hakonensis DSM-7519T, and Metallosphaera prunae DSM-10039T.</title>
        <authorList>
            <person name="Counts J.A."/>
            <person name="Kelly R.M."/>
        </authorList>
    </citation>
    <scope>NUCLEOTIDE SEQUENCE [LARGE SCALE GENOMIC DNA]</scope>
    <source>
        <strain evidence="2 3">HO1-1</strain>
    </source>
</reference>
<proteinExistence type="predicted"/>
<sequence length="177" mass="19130">MRKLTLGGTLLTLGALQFYIFMLIAEELYPRYSLTRNYISDLGVGSTANIFNSSIIILGILVIISGVLISRRLFSSLLIIGGIGMMGVGLFPETTGTPHEISALITFLFSGLASFPAFSLSKHPIRYAYPVLGLISLVSLALFVSHNYLSLGPGGMERLIVIPDIIWAISFGSSVRD</sequence>
<evidence type="ECO:0000313" key="3">
    <source>
        <dbReference type="Proteomes" id="UP000247586"/>
    </source>
</evidence>
<dbReference type="KEGG" id="mhk:DFR87_03660"/>
<keyword evidence="1" id="KW-0472">Membrane</keyword>
<name>A0A2U9ISC6_9CREN</name>
<reference evidence="3" key="2">
    <citation type="submission" date="2020-03" db="EMBL/GenBank/DDBJ databases">
        <title>Complete Genome Sequences of Extremely Thermoacidophilic, Metal-Mobilizing Type-Strain Members of the Archaeal Family Sulfolobaceae: Acidianus brierleyi DSM-1651T, Acidianus sulfidivorans DSM-18786T, Metallosphaera hakonensis DSM-7519T, and Metallosphaera prunae DSM-10039T.</title>
        <authorList>
            <person name="Counts J.A."/>
            <person name="Kelly R.M."/>
        </authorList>
    </citation>
    <scope>NUCLEOTIDE SEQUENCE [LARGE SCALE GENOMIC DNA]</scope>
    <source>
        <strain evidence="3">HO1-1</strain>
    </source>
</reference>
<dbReference type="GeneID" id="36834408"/>
<dbReference type="InterPro" id="IPR009339">
    <property type="entry name" value="DUF998"/>
</dbReference>
<reference evidence="3" key="3">
    <citation type="submission" date="2020-03" db="EMBL/GenBank/DDBJ databases">
        <title>Sequencing and Assembly of Multiple Reported Metal-Biooxidizing Members of the Extremely Thermoacidophilic Archaeal Family Sulfolobaceae.</title>
        <authorList>
            <person name="Counts J.A."/>
            <person name="Kelly R.M."/>
        </authorList>
    </citation>
    <scope>NUCLEOTIDE SEQUENCE [LARGE SCALE GENOMIC DNA]</scope>
    <source>
        <strain evidence="3">HO1-1</strain>
    </source>
</reference>
<dbReference type="EMBL" id="CP029287">
    <property type="protein sequence ID" value="AWR98939.1"/>
    <property type="molecule type" value="Genomic_DNA"/>
</dbReference>
<organism evidence="2 3">
    <name type="scientific">Metallosphaera hakonensis JCM 8857 = DSM 7519</name>
    <dbReference type="NCBI Taxonomy" id="1293036"/>
    <lineage>
        <taxon>Archaea</taxon>
        <taxon>Thermoproteota</taxon>
        <taxon>Thermoprotei</taxon>
        <taxon>Sulfolobales</taxon>
        <taxon>Sulfolobaceae</taxon>
        <taxon>Metallosphaera</taxon>
    </lineage>
</organism>